<keyword evidence="4" id="KW-1185">Reference proteome</keyword>
<gene>
    <name evidence="3" type="ORF">HHI36_018289</name>
</gene>
<dbReference type="EMBL" id="JABFTP020000165">
    <property type="protein sequence ID" value="KAL3284121.1"/>
    <property type="molecule type" value="Genomic_DNA"/>
</dbReference>
<evidence type="ECO:0000313" key="3">
    <source>
        <dbReference type="EMBL" id="KAL3284121.1"/>
    </source>
</evidence>
<evidence type="ECO:0000256" key="1">
    <source>
        <dbReference type="SAM" id="MobiDB-lite"/>
    </source>
</evidence>
<proteinExistence type="predicted"/>
<sequence>MIQLQVRLILTSIAQVNSLLLYRTKSNSNENKNPQVVCNKDKATGKDTSIQGATRRRWLCVGRISSVEVTEDDIKKYLADIDDHDRIQ</sequence>
<feature type="region of interest" description="Disordered" evidence="1">
    <location>
        <begin position="27"/>
        <end position="49"/>
    </location>
</feature>
<dbReference type="Proteomes" id="UP001516400">
    <property type="component" value="Unassembled WGS sequence"/>
</dbReference>
<evidence type="ECO:0000313" key="4">
    <source>
        <dbReference type="Proteomes" id="UP001516400"/>
    </source>
</evidence>
<reference evidence="3 4" key="1">
    <citation type="journal article" date="2021" name="BMC Biol.">
        <title>Horizontally acquired antibacterial genes associated with adaptive radiation of ladybird beetles.</title>
        <authorList>
            <person name="Li H.S."/>
            <person name="Tang X.F."/>
            <person name="Huang Y.H."/>
            <person name="Xu Z.Y."/>
            <person name="Chen M.L."/>
            <person name="Du X.Y."/>
            <person name="Qiu B.Y."/>
            <person name="Chen P.T."/>
            <person name="Zhang W."/>
            <person name="Slipinski A."/>
            <person name="Escalona H.E."/>
            <person name="Waterhouse R.M."/>
            <person name="Zwick A."/>
            <person name="Pang H."/>
        </authorList>
    </citation>
    <scope>NUCLEOTIDE SEQUENCE [LARGE SCALE GENOMIC DNA]</scope>
    <source>
        <strain evidence="3">SYSU2018</strain>
    </source>
</reference>
<feature type="chain" id="PRO_5044881874" evidence="2">
    <location>
        <begin position="19"/>
        <end position="88"/>
    </location>
</feature>
<name>A0ABD2NZX9_9CUCU</name>
<feature type="non-terminal residue" evidence="3">
    <location>
        <position position="88"/>
    </location>
</feature>
<organism evidence="3 4">
    <name type="scientific">Cryptolaemus montrouzieri</name>
    <dbReference type="NCBI Taxonomy" id="559131"/>
    <lineage>
        <taxon>Eukaryota</taxon>
        <taxon>Metazoa</taxon>
        <taxon>Ecdysozoa</taxon>
        <taxon>Arthropoda</taxon>
        <taxon>Hexapoda</taxon>
        <taxon>Insecta</taxon>
        <taxon>Pterygota</taxon>
        <taxon>Neoptera</taxon>
        <taxon>Endopterygota</taxon>
        <taxon>Coleoptera</taxon>
        <taxon>Polyphaga</taxon>
        <taxon>Cucujiformia</taxon>
        <taxon>Coccinelloidea</taxon>
        <taxon>Coccinellidae</taxon>
        <taxon>Scymninae</taxon>
        <taxon>Scymnini</taxon>
        <taxon>Cryptolaemus</taxon>
    </lineage>
</organism>
<feature type="compositionally biased region" description="Polar residues" evidence="1">
    <location>
        <begin position="27"/>
        <end position="36"/>
    </location>
</feature>
<dbReference type="AlphaFoldDB" id="A0ABD2NZX9"/>
<accession>A0ABD2NZX9</accession>
<comment type="caution">
    <text evidence="3">The sequence shown here is derived from an EMBL/GenBank/DDBJ whole genome shotgun (WGS) entry which is preliminary data.</text>
</comment>
<protein>
    <submittedName>
        <fullName evidence="3">Uncharacterized protein</fullName>
    </submittedName>
</protein>
<keyword evidence="2" id="KW-0732">Signal</keyword>
<evidence type="ECO:0000256" key="2">
    <source>
        <dbReference type="SAM" id="SignalP"/>
    </source>
</evidence>
<feature type="signal peptide" evidence="2">
    <location>
        <begin position="1"/>
        <end position="18"/>
    </location>
</feature>